<dbReference type="EMBL" id="RKST01000003">
    <property type="protein sequence ID" value="RUM99045.1"/>
    <property type="molecule type" value="Genomic_DNA"/>
</dbReference>
<evidence type="ECO:0000313" key="3">
    <source>
        <dbReference type="Proteomes" id="UP000281647"/>
    </source>
</evidence>
<keyword evidence="3" id="KW-1185">Reference proteome</keyword>
<evidence type="ECO:0000256" key="1">
    <source>
        <dbReference type="SAM" id="Phobius"/>
    </source>
</evidence>
<evidence type="ECO:0000313" key="2">
    <source>
        <dbReference type="EMBL" id="RUM99045.1"/>
    </source>
</evidence>
<reference evidence="2 3" key="1">
    <citation type="submission" date="2018-11" db="EMBL/GenBank/DDBJ databases">
        <title>Pseudaminobacter arsenicus sp. nov., an arsenic-resistant bacterium isolated from arsenic-rich aquifers.</title>
        <authorList>
            <person name="Mu Y."/>
        </authorList>
    </citation>
    <scope>NUCLEOTIDE SEQUENCE [LARGE SCALE GENOMIC DNA]</scope>
    <source>
        <strain evidence="2 3">CB3</strain>
    </source>
</reference>
<accession>A0A432VAC1</accession>
<dbReference type="Proteomes" id="UP000281647">
    <property type="component" value="Unassembled WGS sequence"/>
</dbReference>
<keyword evidence="1" id="KW-1133">Transmembrane helix</keyword>
<proteinExistence type="predicted"/>
<sequence length="91" mass="10029">MTVELMGAIGFLVMLAGALFGQYKWWSGSIGKVRDDLAAHKLHVAESYVTKAGMSEQTAQIMKAIEGIGNRIDGISERLDRAFERTPRSRS</sequence>
<dbReference type="RefSeq" id="WP_128624548.1">
    <property type="nucleotide sequence ID" value="NZ_ML133508.1"/>
</dbReference>
<gene>
    <name evidence="2" type="ORF">EET67_05250</name>
</gene>
<keyword evidence="1" id="KW-0812">Transmembrane</keyword>
<keyword evidence="1" id="KW-0472">Membrane</keyword>
<name>A0A432VAC1_9HYPH</name>
<feature type="transmembrane region" description="Helical" evidence="1">
    <location>
        <begin position="6"/>
        <end position="26"/>
    </location>
</feature>
<dbReference type="AlphaFoldDB" id="A0A432VAC1"/>
<organism evidence="2 3">
    <name type="scientific">Borborobacter arsenicus</name>
    <dbReference type="NCBI Taxonomy" id="1851146"/>
    <lineage>
        <taxon>Bacteria</taxon>
        <taxon>Pseudomonadati</taxon>
        <taxon>Pseudomonadota</taxon>
        <taxon>Alphaproteobacteria</taxon>
        <taxon>Hyphomicrobiales</taxon>
        <taxon>Phyllobacteriaceae</taxon>
        <taxon>Borborobacter</taxon>
    </lineage>
</organism>
<dbReference type="OrthoDB" id="8117504at2"/>
<protein>
    <submittedName>
        <fullName evidence="2">Uncharacterized protein</fullName>
    </submittedName>
</protein>
<comment type="caution">
    <text evidence="2">The sequence shown here is derived from an EMBL/GenBank/DDBJ whole genome shotgun (WGS) entry which is preliminary data.</text>
</comment>